<proteinExistence type="predicted"/>
<keyword evidence="1" id="KW-0596">Phosphopantetheine</keyword>
<dbReference type="RefSeq" id="WP_048468024.1">
    <property type="nucleotide sequence ID" value="NZ_LABX01000409.1"/>
</dbReference>
<dbReference type="InterPro" id="IPR016039">
    <property type="entry name" value="Thiolase-like"/>
</dbReference>
<dbReference type="GO" id="GO:0004312">
    <property type="term" value="F:fatty acid synthase activity"/>
    <property type="evidence" value="ECO:0007669"/>
    <property type="project" value="TreeGrafter"/>
</dbReference>
<dbReference type="GO" id="GO:0004315">
    <property type="term" value="F:3-oxoacyl-[acyl-carrier-protein] synthase activity"/>
    <property type="evidence" value="ECO:0007669"/>
    <property type="project" value="InterPro"/>
</dbReference>
<dbReference type="AlphaFoldDB" id="A0A0J6RUF0"/>
<keyword evidence="3" id="KW-0808">Transferase</keyword>
<evidence type="ECO:0000313" key="5">
    <source>
        <dbReference type="EMBL" id="KMO24919.1"/>
    </source>
</evidence>
<name>A0A0J6RUF0_9HYPH</name>
<dbReference type="InterPro" id="IPR014031">
    <property type="entry name" value="Ketoacyl_synth_C"/>
</dbReference>
<reference evidence="5 6" key="1">
    <citation type="submission" date="2015-03" db="EMBL/GenBank/DDBJ databases">
        <title>Genome sequencing of Methylobacterium aquaticum DSM16371 type strain.</title>
        <authorList>
            <person name="Chaudhry V."/>
            <person name="Patil P.B."/>
        </authorList>
    </citation>
    <scope>NUCLEOTIDE SEQUENCE [LARGE SCALE GENOMIC DNA]</scope>
    <source>
        <strain evidence="5 6">DSM 16371</strain>
    </source>
</reference>
<dbReference type="GO" id="GO:0006633">
    <property type="term" value="P:fatty acid biosynthetic process"/>
    <property type="evidence" value="ECO:0007669"/>
    <property type="project" value="InterPro"/>
</dbReference>
<comment type="caution">
    <text evidence="5">The sequence shown here is derived from an EMBL/GenBank/DDBJ whole genome shotgun (WGS) entry which is preliminary data.</text>
</comment>
<organism evidence="5 6">
    <name type="scientific">Methylobacterium aquaticum</name>
    <dbReference type="NCBI Taxonomy" id="270351"/>
    <lineage>
        <taxon>Bacteria</taxon>
        <taxon>Pseudomonadati</taxon>
        <taxon>Pseudomonadota</taxon>
        <taxon>Alphaproteobacteria</taxon>
        <taxon>Hyphomicrobiales</taxon>
        <taxon>Methylobacteriaceae</taxon>
        <taxon>Methylobacterium</taxon>
    </lineage>
</organism>
<dbReference type="SMART" id="SM00825">
    <property type="entry name" value="PKS_KS"/>
    <property type="match status" value="1"/>
</dbReference>
<keyword evidence="2" id="KW-0597">Phosphoprotein</keyword>
<dbReference type="PANTHER" id="PTHR43775:SF37">
    <property type="entry name" value="SI:DKEY-61P9.11"/>
    <property type="match status" value="1"/>
</dbReference>
<protein>
    <recommendedName>
        <fullName evidence="4">Ketosynthase family 3 (KS3) domain-containing protein</fullName>
    </recommendedName>
</protein>
<dbReference type="InterPro" id="IPR014030">
    <property type="entry name" value="Ketoacyl_synth_N"/>
</dbReference>
<dbReference type="GO" id="GO:0071770">
    <property type="term" value="P:DIM/DIP cell wall layer assembly"/>
    <property type="evidence" value="ECO:0007669"/>
    <property type="project" value="TreeGrafter"/>
</dbReference>
<feature type="non-terminal residue" evidence="5">
    <location>
        <position position="1"/>
    </location>
</feature>
<evidence type="ECO:0000256" key="2">
    <source>
        <dbReference type="ARBA" id="ARBA00022553"/>
    </source>
</evidence>
<dbReference type="CDD" id="cd00833">
    <property type="entry name" value="PKS"/>
    <property type="match status" value="1"/>
</dbReference>
<dbReference type="GO" id="GO:0005886">
    <property type="term" value="C:plasma membrane"/>
    <property type="evidence" value="ECO:0007669"/>
    <property type="project" value="TreeGrafter"/>
</dbReference>
<sequence length="322" mass="33710">APARVGAARVGATEPIAILGMAGRFPGAPDLDAFWDALREGRDLVTEIPADRWDWRRHRHAPGLDAGAEVPRWGGFLDGVDRFDAPFFGLSPREAIHLDPQARLLLEGAWHALEDAGLPPRRLAGSATGVFIGSQLADYAELIGDAGTAAAQAVLGNTRTMLANRLSHWFDLHGPSQTVDTACSSSLIAIHRAVQSLREGSCTLALAGGVHLILSPRAQVMGAQLGMLSPRGRCRSFDADADGYVRGEGLGLVVLKPLSRALADGDRVRAVIRETGENHGGRAAGLTTPNPAAQAALVAGVLRRSAVALASIGHLEAHGTGT</sequence>
<feature type="domain" description="Ketosynthase family 3 (KS3)" evidence="4">
    <location>
        <begin position="13"/>
        <end position="322"/>
    </location>
</feature>
<dbReference type="SUPFAM" id="SSF53901">
    <property type="entry name" value="Thiolase-like"/>
    <property type="match status" value="2"/>
</dbReference>
<dbReference type="GO" id="GO:0005737">
    <property type="term" value="C:cytoplasm"/>
    <property type="evidence" value="ECO:0007669"/>
    <property type="project" value="TreeGrafter"/>
</dbReference>
<dbReference type="Gene3D" id="3.40.47.10">
    <property type="match status" value="1"/>
</dbReference>
<dbReference type="InterPro" id="IPR050091">
    <property type="entry name" value="PKS_NRPS_Biosynth_Enz"/>
</dbReference>
<evidence type="ECO:0000259" key="4">
    <source>
        <dbReference type="PROSITE" id="PS52004"/>
    </source>
</evidence>
<feature type="non-terminal residue" evidence="5">
    <location>
        <position position="322"/>
    </location>
</feature>
<evidence type="ECO:0000256" key="1">
    <source>
        <dbReference type="ARBA" id="ARBA00022450"/>
    </source>
</evidence>
<dbReference type="Pfam" id="PF00109">
    <property type="entry name" value="ketoacyl-synt"/>
    <property type="match status" value="1"/>
</dbReference>
<dbReference type="EMBL" id="LABX01000409">
    <property type="protein sequence ID" value="KMO24919.1"/>
    <property type="molecule type" value="Genomic_DNA"/>
</dbReference>
<evidence type="ECO:0000256" key="3">
    <source>
        <dbReference type="ARBA" id="ARBA00022679"/>
    </source>
</evidence>
<dbReference type="Pfam" id="PF02801">
    <property type="entry name" value="Ketoacyl-synt_C"/>
    <property type="match status" value="1"/>
</dbReference>
<dbReference type="PANTHER" id="PTHR43775">
    <property type="entry name" value="FATTY ACID SYNTHASE"/>
    <property type="match status" value="1"/>
</dbReference>
<gene>
    <name evidence="5" type="ORF">VP06_32950</name>
</gene>
<dbReference type="Proteomes" id="UP000035929">
    <property type="component" value="Unassembled WGS sequence"/>
</dbReference>
<dbReference type="PROSITE" id="PS00606">
    <property type="entry name" value="KS3_1"/>
    <property type="match status" value="1"/>
</dbReference>
<dbReference type="PROSITE" id="PS52004">
    <property type="entry name" value="KS3_2"/>
    <property type="match status" value="1"/>
</dbReference>
<dbReference type="InterPro" id="IPR018201">
    <property type="entry name" value="Ketoacyl_synth_AS"/>
</dbReference>
<evidence type="ECO:0000313" key="6">
    <source>
        <dbReference type="Proteomes" id="UP000035929"/>
    </source>
</evidence>
<accession>A0A0J6RUF0</accession>
<dbReference type="InterPro" id="IPR020841">
    <property type="entry name" value="PKS_Beta-ketoAc_synthase_dom"/>
</dbReference>